<dbReference type="SUPFAM" id="SSF51412">
    <property type="entry name" value="Inosine monophosphate dehydrogenase (IMPDH)"/>
    <property type="match status" value="1"/>
</dbReference>
<keyword evidence="5" id="KW-0413">Isomerase</keyword>
<protein>
    <submittedName>
        <fullName evidence="5">Isopentenyl diphosphate isomerase/L-lactate dehydrogenase-like FMN-dependent dehydrogenase</fullName>
    </submittedName>
</protein>
<evidence type="ECO:0000259" key="4">
    <source>
        <dbReference type="Pfam" id="PF01070"/>
    </source>
</evidence>
<dbReference type="PANTHER" id="PTHR10578">
    <property type="entry name" value="S -2-HYDROXY-ACID OXIDASE-RELATED"/>
    <property type="match status" value="1"/>
</dbReference>
<dbReference type="GO" id="GO:0016491">
    <property type="term" value="F:oxidoreductase activity"/>
    <property type="evidence" value="ECO:0007669"/>
    <property type="project" value="InterPro"/>
</dbReference>
<comment type="cofactor">
    <cofactor evidence="1">
        <name>FMN</name>
        <dbReference type="ChEBI" id="CHEBI:58210"/>
    </cofactor>
</comment>
<evidence type="ECO:0000313" key="5">
    <source>
        <dbReference type="EMBL" id="MBB5225165.1"/>
    </source>
</evidence>
<accession>A0A7W8G7D1</accession>
<organism evidence="5 6">
    <name type="scientific">Treponema ruminis</name>
    <dbReference type="NCBI Taxonomy" id="744515"/>
    <lineage>
        <taxon>Bacteria</taxon>
        <taxon>Pseudomonadati</taxon>
        <taxon>Spirochaetota</taxon>
        <taxon>Spirochaetia</taxon>
        <taxon>Spirochaetales</taxon>
        <taxon>Treponemataceae</taxon>
        <taxon>Treponema</taxon>
    </lineage>
</organism>
<dbReference type="Pfam" id="PF01070">
    <property type="entry name" value="FMN_dh"/>
    <property type="match status" value="1"/>
</dbReference>
<dbReference type="InterPro" id="IPR013785">
    <property type="entry name" value="Aldolase_TIM"/>
</dbReference>
<keyword evidence="2" id="KW-0285">Flavoprotein</keyword>
<gene>
    <name evidence="5" type="ORF">HNP76_000505</name>
</gene>
<reference evidence="5 6" key="1">
    <citation type="submission" date="2020-08" db="EMBL/GenBank/DDBJ databases">
        <title>Genomic Encyclopedia of Type Strains, Phase IV (KMG-IV): sequencing the most valuable type-strain genomes for metagenomic binning, comparative biology and taxonomic classification.</title>
        <authorList>
            <person name="Goeker M."/>
        </authorList>
    </citation>
    <scope>NUCLEOTIDE SEQUENCE [LARGE SCALE GENOMIC DNA]</scope>
    <source>
        <strain evidence="5 6">DSM 103462</strain>
    </source>
</reference>
<keyword evidence="6" id="KW-1185">Reference proteome</keyword>
<feature type="domain" description="FMN-dependent dehydrogenase" evidence="4">
    <location>
        <begin position="181"/>
        <end position="291"/>
    </location>
</feature>
<dbReference type="PANTHER" id="PTHR10578:SF107">
    <property type="entry name" value="2-HYDROXYACID OXIDASE 1"/>
    <property type="match status" value="1"/>
</dbReference>
<evidence type="ECO:0000256" key="3">
    <source>
        <dbReference type="ARBA" id="ARBA00022643"/>
    </source>
</evidence>
<dbReference type="InterPro" id="IPR000262">
    <property type="entry name" value="FMN-dep_DH"/>
</dbReference>
<comment type="caution">
    <text evidence="5">The sequence shown here is derived from an EMBL/GenBank/DDBJ whole genome shotgun (WGS) entry which is preliminary data.</text>
</comment>
<dbReference type="AlphaFoldDB" id="A0A7W8G7D1"/>
<evidence type="ECO:0000256" key="1">
    <source>
        <dbReference type="ARBA" id="ARBA00001917"/>
    </source>
</evidence>
<evidence type="ECO:0000256" key="2">
    <source>
        <dbReference type="ARBA" id="ARBA00022630"/>
    </source>
</evidence>
<dbReference type="Gene3D" id="3.20.20.70">
    <property type="entry name" value="Aldolase class I"/>
    <property type="match status" value="1"/>
</dbReference>
<sequence length="307" mass="34188">MSENNFKCNFCKVCNGKGCIGQLPGMGGVRKNENFILNCSAWENVRNNNIERIKQFLDLEPEFRIPQITIAPMTGAVENIGFGQESDFYDAIIQAMHKVGVGLSIGDGYPDEKLKFGIEALQKIKIEAPQAETSVFIKPYSNERIFERFEWAKDCVKIAGVDIDSYNIVTMRNLVKLEKKSAAQLIEIKNHIKIPFAIKGIFTQEDIELVKEVKPDIVYISNHGGRVETRKGSTAEFFASHVDELKNYCDEIWVDGGIRSPRDVATAMALGADCVLVGRPFASALCHGGPQELCGKVLELSLLKYGF</sequence>
<keyword evidence="3" id="KW-0288">FMN</keyword>
<name>A0A7W8G7D1_9SPIR</name>
<dbReference type="RefSeq" id="WP_246462668.1">
    <property type="nucleotide sequence ID" value="NZ_CP031518.1"/>
</dbReference>
<proteinExistence type="predicted"/>
<dbReference type="GO" id="GO:0016853">
    <property type="term" value="F:isomerase activity"/>
    <property type="evidence" value="ECO:0007669"/>
    <property type="project" value="UniProtKB-KW"/>
</dbReference>
<dbReference type="Proteomes" id="UP000518887">
    <property type="component" value="Unassembled WGS sequence"/>
</dbReference>
<dbReference type="EMBL" id="JACHFQ010000001">
    <property type="protein sequence ID" value="MBB5225165.1"/>
    <property type="molecule type" value="Genomic_DNA"/>
</dbReference>
<evidence type="ECO:0000313" key="6">
    <source>
        <dbReference type="Proteomes" id="UP000518887"/>
    </source>
</evidence>